<keyword evidence="1" id="KW-0812">Transmembrane</keyword>
<feature type="transmembrane region" description="Helical" evidence="1">
    <location>
        <begin position="77"/>
        <end position="97"/>
    </location>
</feature>
<name>A0A6B8KMW0_9HYPH</name>
<dbReference type="KEGG" id="mhey:H2LOC_021255"/>
<dbReference type="AlphaFoldDB" id="A0A6B8KMW0"/>
<keyword evidence="1" id="KW-0472">Membrane</keyword>
<keyword evidence="2" id="KW-0614">Plasmid</keyword>
<dbReference type="RefSeq" id="WP_154331784.1">
    <property type="nucleotide sequence ID" value="NZ_CP046054.1"/>
</dbReference>
<reference evidence="2 3" key="1">
    <citation type="submission" date="2019-11" db="EMBL/GenBank/DDBJ databases">
        <title>The genome sequence of Methylocystis heyeri.</title>
        <authorList>
            <person name="Oshkin I.Y."/>
            <person name="Miroshnikov K."/>
            <person name="Dedysh S.N."/>
        </authorList>
    </citation>
    <scope>NUCLEOTIDE SEQUENCE [LARGE SCALE GENOMIC DNA]</scope>
    <source>
        <strain evidence="2 3">H2</strain>
        <plasmid evidence="2 3">unnamed2</plasmid>
    </source>
</reference>
<gene>
    <name evidence="2" type="ORF">H2LOC_021255</name>
</gene>
<dbReference type="EMBL" id="CP046054">
    <property type="protein sequence ID" value="QGM48323.1"/>
    <property type="molecule type" value="Genomic_DNA"/>
</dbReference>
<evidence type="ECO:0000313" key="2">
    <source>
        <dbReference type="EMBL" id="QGM48323.1"/>
    </source>
</evidence>
<organism evidence="2 3">
    <name type="scientific">Methylocystis heyeri</name>
    <dbReference type="NCBI Taxonomy" id="391905"/>
    <lineage>
        <taxon>Bacteria</taxon>
        <taxon>Pseudomonadati</taxon>
        <taxon>Pseudomonadota</taxon>
        <taxon>Alphaproteobacteria</taxon>
        <taxon>Hyphomicrobiales</taxon>
        <taxon>Methylocystaceae</taxon>
        <taxon>Methylocystis</taxon>
    </lineage>
</organism>
<keyword evidence="3" id="KW-1185">Reference proteome</keyword>
<proteinExistence type="predicted"/>
<evidence type="ECO:0000256" key="1">
    <source>
        <dbReference type="SAM" id="Phobius"/>
    </source>
</evidence>
<evidence type="ECO:0000313" key="3">
    <source>
        <dbReference type="Proteomes" id="UP000309061"/>
    </source>
</evidence>
<dbReference type="Proteomes" id="UP000309061">
    <property type="component" value="Plasmid unnamed2"/>
</dbReference>
<protein>
    <submittedName>
        <fullName evidence="2">Uncharacterized protein</fullName>
    </submittedName>
</protein>
<accession>A0A6B8KMW0</accession>
<keyword evidence="1" id="KW-1133">Transmembrane helix</keyword>
<geneLocation type="plasmid" evidence="2">
    <name>unnamed2</name>
</geneLocation>
<sequence>MAASKTALLILRSELWGRSRLVAATEIKPAIYIFPLEWLVTGRLRGAQMLDPSSTLSNVEGASFVGLVGPRALGSPLYSYVLVYVLGWLTLSIPVLVRLRLGNSKKLSLDNAKSLVSEIVSLSSMHPDVIAGVQKRVSRARSLVDITRAVEWARE</sequence>